<evidence type="ECO:0008006" key="3">
    <source>
        <dbReference type="Google" id="ProtNLM"/>
    </source>
</evidence>
<keyword evidence="2" id="KW-1185">Reference proteome</keyword>
<proteinExistence type="predicted"/>
<accession>A0A941CZE2</accession>
<dbReference type="AlphaFoldDB" id="A0A941CZE2"/>
<protein>
    <recommendedName>
        <fullName evidence="3">DUF927 domain-containing protein</fullName>
    </recommendedName>
</protein>
<sequence length="872" mass="96654">MATLNITPRTMIEMIYGPNFEGFIALWERQGKTTQFFSAARLEQLEQEIERLAPTNDLYVGVATQEQDLGPRSRGKASTTVTVGSFFADIDFASSKEGHKAYPPDEETALRVLDGFVHRPTMVFWTGNGLHAHWVFNQPLSFEDARGRKAHEASRRAFARELSRAFKAEGYEIDAVYDLARVCRIPRTYNHKSKPPKPVETIIFDPNARIDPALYETLAAREKRSGARREAPPARHDRIRQRCGWYAHYTGPGAAHCPEPDWYALASITSRTIDGEQNFHAYSRQHPGYDEREATAKYARGLSEAGPRTCQAVRDGGNEQFCDQCPAWEKITSPIELGRAYHAGERGPVAMGFTSHGDYALLDQQRQILLLLSANQLLDHRTLLGLADRGFWEASFPHDRRGYDAQAAGEALIAACKARGPFDPAKVRGRGVWLESDRVIVNLGDKIPDDTKYVYLCFEPLDVPISTGFPADRLLALLRKFPWRHPQDALLLFGWLAVAAICGALPWRPHSFVYGPPNSGKTTIHGLVSDILYPLGLPADGQSTEAGIRQNLGPDSRAVILDEFETDHRQERLAAVMRFARSASSAQVPVLRGTQSGQALQYSVRTSLFFSAVNVGKMSPADETRVLMLELVAHGDDPEAGRTITRERQFFASMGPLWCSWMVKNVGHIAGAIAAFEVALARENSRHRTNMSTLLAGAYVALHGRLPTPEEAEKWVSDAAGAVRLHAQSHERDDAGDALSHLLGYLVSDNNGITFPLGHWIACDLAAHKGSKRPNDLGEPGRIVAIHDMRFSPESEREGLMIRHGSPAIDRVFQGTKWANGGWIRALGQIPGAFTPTNPMRFPNTPGKVRAVGLSLDLIPPPLDYRPNTEDY</sequence>
<evidence type="ECO:0000313" key="2">
    <source>
        <dbReference type="Proteomes" id="UP000622580"/>
    </source>
</evidence>
<comment type="caution">
    <text evidence="1">The sequence shown here is derived from an EMBL/GenBank/DDBJ whole genome shotgun (WGS) entry which is preliminary data.</text>
</comment>
<dbReference type="Proteomes" id="UP000622580">
    <property type="component" value="Unassembled WGS sequence"/>
</dbReference>
<dbReference type="InterPro" id="IPR027417">
    <property type="entry name" value="P-loop_NTPase"/>
</dbReference>
<dbReference type="SUPFAM" id="SSF52540">
    <property type="entry name" value="P-loop containing nucleoside triphosphate hydrolases"/>
    <property type="match status" value="1"/>
</dbReference>
<evidence type="ECO:0000313" key="1">
    <source>
        <dbReference type="EMBL" id="MBR7617966.1"/>
    </source>
</evidence>
<name>A0A941CZE2_9CAUL</name>
<reference evidence="1" key="1">
    <citation type="submission" date="2021-04" db="EMBL/GenBank/DDBJ databases">
        <title>Draft genome assembly of strain Phenylobacterium sp. 20VBR1 using MiniION and Illumina platforms.</title>
        <authorList>
            <person name="Thomas F.A."/>
            <person name="Krishnan K.P."/>
            <person name="Sinha R.K."/>
        </authorList>
    </citation>
    <scope>NUCLEOTIDE SEQUENCE</scope>
    <source>
        <strain evidence="1">20VBR1</strain>
    </source>
</reference>
<gene>
    <name evidence="1" type="ORF">JKL49_01080</name>
</gene>
<dbReference type="EMBL" id="JAGSGD010000001">
    <property type="protein sequence ID" value="MBR7617966.1"/>
    <property type="molecule type" value="Genomic_DNA"/>
</dbReference>
<organism evidence="1 2">
    <name type="scientific">Phenylobacterium glaciei</name>
    <dbReference type="NCBI Taxonomy" id="2803784"/>
    <lineage>
        <taxon>Bacteria</taxon>
        <taxon>Pseudomonadati</taxon>
        <taxon>Pseudomonadota</taxon>
        <taxon>Alphaproteobacteria</taxon>
        <taxon>Caulobacterales</taxon>
        <taxon>Caulobacteraceae</taxon>
        <taxon>Phenylobacterium</taxon>
    </lineage>
</organism>
<dbReference type="RefSeq" id="WP_215337623.1">
    <property type="nucleotide sequence ID" value="NZ_JAGSGD010000001.1"/>
</dbReference>